<evidence type="ECO:0000313" key="2">
    <source>
        <dbReference type="EMBL" id="GAA4331291.1"/>
    </source>
</evidence>
<proteinExistence type="predicted"/>
<name>A0ABP8GXE1_9BACT</name>
<reference evidence="3" key="1">
    <citation type="journal article" date="2019" name="Int. J. Syst. Evol. Microbiol.">
        <title>The Global Catalogue of Microorganisms (GCM) 10K type strain sequencing project: providing services to taxonomists for standard genome sequencing and annotation.</title>
        <authorList>
            <consortium name="The Broad Institute Genomics Platform"/>
            <consortium name="The Broad Institute Genome Sequencing Center for Infectious Disease"/>
            <person name="Wu L."/>
            <person name="Ma J."/>
        </authorList>
    </citation>
    <scope>NUCLEOTIDE SEQUENCE [LARGE SCALE GENOMIC DNA]</scope>
    <source>
        <strain evidence="3">JCM 17919</strain>
    </source>
</reference>
<feature type="region of interest" description="Disordered" evidence="1">
    <location>
        <begin position="42"/>
        <end position="106"/>
    </location>
</feature>
<keyword evidence="3" id="KW-1185">Reference proteome</keyword>
<feature type="compositionally biased region" description="Basic residues" evidence="1">
    <location>
        <begin position="87"/>
        <end position="106"/>
    </location>
</feature>
<organism evidence="2 3">
    <name type="scientific">Flaviaesturariibacter amylovorans</name>
    <dbReference type="NCBI Taxonomy" id="1084520"/>
    <lineage>
        <taxon>Bacteria</taxon>
        <taxon>Pseudomonadati</taxon>
        <taxon>Bacteroidota</taxon>
        <taxon>Chitinophagia</taxon>
        <taxon>Chitinophagales</taxon>
        <taxon>Chitinophagaceae</taxon>
        <taxon>Flaviaestuariibacter</taxon>
    </lineage>
</organism>
<protein>
    <submittedName>
        <fullName evidence="2">Uncharacterized protein</fullName>
    </submittedName>
</protein>
<comment type="caution">
    <text evidence="2">The sequence shown here is derived from an EMBL/GenBank/DDBJ whole genome shotgun (WGS) entry which is preliminary data.</text>
</comment>
<evidence type="ECO:0000313" key="3">
    <source>
        <dbReference type="Proteomes" id="UP001501725"/>
    </source>
</evidence>
<dbReference type="Proteomes" id="UP001501725">
    <property type="component" value="Unassembled WGS sequence"/>
</dbReference>
<feature type="compositionally biased region" description="Basic and acidic residues" evidence="1">
    <location>
        <begin position="49"/>
        <end position="70"/>
    </location>
</feature>
<accession>A0ABP8GXE1</accession>
<dbReference type="EMBL" id="BAABGY010000007">
    <property type="protein sequence ID" value="GAA4331291.1"/>
    <property type="molecule type" value="Genomic_DNA"/>
</dbReference>
<sequence length="106" mass="11121">MLKTGAAATILPASPSFPKDPMKKYLLALVFSSALLGASAQEKGAVEGALRDPQRKAQEAKADRFIHDSRQLANSTAPAPKKTLAPKARKKKGGAATSCHKKGPAR</sequence>
<gene>
    <name evidence="2" type="ORF">GCM10023184_22970</name>
</gene>
<evidence type="ECO:0000256" key="1">
    <source>
        <dbReference type="SAM" id="MobiDB-lite"/>
    </source>
</evidence>
<feature type="compositionally biased region" description="Low complexity" evidence="1">
    <location>
        <begin position="77"/>
        <end position="86"/>
    </location>
</feature>